<keyword evidence="2" id="KW-0678">Repressor</keyword>
<feature type="binding site" evidence="7">
    <location>
        <position position="172"/>
    </location>
    <ligand>
        <name>Zn(2+)</name>
        <dbReference type="ChEBI" id="CHEBI:29105"/>
    </ligand>
</feature>
<keyword evidence="9" id="KW-1185">Reference proteome</keyword>
<dbReference type="GO" id="GO:0000976">
    <property type="term" value="F:transcription cis-regulatory region binding"/>
    <property type="evidence" value="ECO:0007669"/>
    <property type="project" value="TreeGrafter"/>
</dbReference>
<dbReference type="Gene3D" id="3.30.1490.190">
    <property type="match status" value="1"/>
</dbReference>
<dbReference type="PANTHER" id="PTHR33202">
    <property type="entry name" value="ZINC UPTAKE REGULATION PROTEIN"/>
    <property type="match status" value="1"/>
</dbReference>
<dbReference type="GO" id="GO:0003700">
    <property type="term" value="F:DNA-binding transcription factor activity"/>
    <property type="evidence" value="ECO:0007669"/>
    <property type="project" value="InterPro"/>
</dbReference>
<dbReference type="InterPro" id="IPR043135">
    <property type="entry name" value="Fur_C"/>
</dbReference>
<dbReference type="EMBL" id="CP007268">
    <property type="protein sequence ID" value="AHK80463.1"/>
    <property type="molecule type" value="Genomic_DNA"/>
</dbReference>
<dbReference type="CDD" id="cd07153">
    <property type="entry name" value="Fur_like"/>
    <property type="match status" value="1"/>
</dbReference>
<proteinExistence type="inferred from homology"/>
<evidence type="ECO:0000256" key="6">
    <source>
        <dbReference type="ARBA" id="ARBA00023163"/>
    </source>
</evidence>
<evidence type="ECO:0000256" key="5">
    <source>
        <dbReference type="ARBA" id="ARBA00023125"/>
    </source>
</evidence>
<gene>
    <name evidence="8" type="ORF">M911_16465</name>
</gene>
<dbReference type="Pfam" id="PF01475">
    <property type="entry name" value="FUR"/>
    <property type="match status" value="1"/>
</dbReference>
<keyword evidence="5" id="KW-0238">DNA-binding</keyword>
<evidence type="ECO:0000256" key="2">
    <source>
        <dbReference type="ARBA" id="ARBA00022491"/>
    </source>
</evidence>
<evidence type="ECO:0000256" key="1">
    <source>
        <dbReference type="ARBA" id="ARBA00007957"/>
    </source>
</evidence>
<evidence type="ECO:0000313" key="8">
    <source>
        <dbReference type="EMBL" id="AHK80463.1"/>
    </source>
</evidence>
<feature type="binding site" evidence="7">
    <location>
        <position position="169"/>
    </location>
    <ligand>
        <name>Zn(2+)</name>
        <dbReference type="ChEBI" id="CHEBI:29105"/>
    </ligand>
</feature>
<dbReference type="InterPro" id="IPR002481">
    <property type="entry name" value="FUR"/>
</dbReference>
<dbReference type="GO" id="GO:0045892">
    <property type="term" value="P:negative regulation of DNA-templated transcription"/>
    <property type="evidence" value="ECO:0007669"/>
    <property type="project" value="TreeGrafter"/>
</dbReference>
<reference evidence="9" key="2">
    <citation type="submission" date="2014-02" db="EMBL/GenBank/DDBJ databases">
        <title>Draft Genome Sequence of extremely halophilic bacteria Halorhodospira halochloris.</title>
        <authorList>
            <person name="Singh K.S."/>
        </authorList>
    </citation>
    <scope>NUCLEOTIDE SEQUENCE [LARGE SCALE GENOMIC DNA]</scope>
    <source>
        <strain evidence="9">A</strain>
    </source>
</reference>
<dbReference type="GO" id="GO:0005829">
    <property type="term" value="C:cytosol"/>
    <property type="evidence" value="ECO:0007669"/>
    <property type="project" value="TreeGrafter"/>
</dbReference>
<dbReference type="InterPro" id="IPR036390">
    <property type="entry name" value="WH_DNA-bd_sf"/>
</dbReference>
<comment type="cofactor">
    <cofactor evidence="7">
        <name>Zn(2+)</name>
        <dbReference type="ChEBI" id="CHEBI:29105"/>
    </cofactor>
    <text evidence="7">Binds 1 zinc ion per subunit.</text>
</comment>
<dbReference type="GO" id="GO:0008270">
    <property type="term" value="F:zinc ion binding"/>
    <property type="evidence" value="ECO:0007669"/>
    <property type="project" value="TreeGrafter"/>
</dbReference>
<feature type="binding site" evidence="7">
    <location>
        <position position="212"/>
    </location>
    <ligand>
        <name>Zn(2+)</name>
        <dbReference type="ChEBI" id="CHEBI:29105"/>
    </ligand>
</feature>
<evidence type="ECO:0000256" key="3">
    <source>
        <dbReference type="ARBA" id="ARBA00022833"/>
    </source>
</evidence>
<reference evidence="8 9" key="1">
    <citation type="journal article" date="2014" name="J Genomics">
        <title>Draft Genome Sequence of the Extremely Halophilic Phototrophic Purple Sulfur Bacterium Halorhodospira halochloris.</title>
        <authorList>
            <person name="Singh K.S."/>
            <person name="Kirksey J."/>
            <person name="Hoff W.D."/>
            <person name="Deole R."/>
        </authorList>
    </citation>
    <scope>NUCLEOTIDE SEQUENCE [LARGE SCALE GENOMIC DNA]</scope>
    <source>
        <strain evidence="8 9">A</strain>
    </source>
</reference>
<evidence type="ECO:0000256" key="4">
    <source>
        <dbReference type="ARBA" id="ARBA00023015"/>
    </source>
</evidence>
<accession>W8KMR2</accession>
<keyword evidence="7" id="KW-0479">Metal-binding</keyword>
<dbReference type="PATRIC" id="fig|1354791.3.peg.619"/>
<comment type="similarity">
    <text evidence="1">Belongs to the Fur family.</text>
</comment>
<keyword evidence="6" id="KW-0804">Transcription</keyword>
<name>W8KMR2_9GAMM</name>
<dbReference type="Gene3D" id="1.10.10.10">
    <property type="entry name" value="Winged helix-like DNA-binding domain superfamily/Winged helix DNA-binding domain"/>
    <property type="match status" value="1"/>
</dbReference>
<dbReference type="HOGENOM" id="CLU_096072_2_0_6"/>
<evidence type="ECO:0000313" key="9">
    <source>
        <dbReference type="Proteomes" id="UP000019442"/>
    </source>
</evidence>
<dbReference type="SUPFAM" id="SSF46785">
    <property type="entry name" value="Winged helix' DNA-binding domain"/>
    <property type="match status" value="1"/>
</dbReference>
<dbReference type="Proteomes" id="UP000019442">
    <property type="component" value="Chromosome"/>
</dbReference>
<evidence type="ECO:0000256" key="7">
    <source>
        <dbReference type="PIRSR" id="PIRSR602481-1"/>
    </source>
</evidence>
<dbReference type="InterPro" id="IPR036388">
    <property type="entry name" value="WH-like_DNA-bd_sf"/>
</dbReference>
<feature type="binding site" evidence="7">
    <location>
        <position position="209"/>
    </location>
    <ligand>
        <name>Zn(2+)</name>
        <dbReference type="ChEBI" id="CHEBI:29105"/>
    </ligand>
</feature>
<dbReference type="AlphaFoldDB" id="W8KMR2"/>
<dbReference type="GO" id="GO:1900376">
    <property type="term" value="P:regulation of secondary metabolite biosynthetic process"/>
    <property type="evidence" value="ECO:0007669"/>
    <property type="project" value="TreeGrafter"/>
</dbReference>
<dbReference type="PANTHER" id="PTHR33202:SF6">
    <property type="entry name" value="ZINC UPTAKE REGULATION PROTEIN"/>
    <property type="match status" value="1"/>
</dbReference>
<dbReference type="KEGG" id="hhc:M911_16465"/>
<keyword evidence="4" id="KW-0805">Transcription regulation</keyword>
<organism evidence="8 9">
    <name type="scientific">Ectothiorhodospira haloalkaliphila</name>
    <dbReference type="NCBI Taxonomy" id="421628"/>
    <lineage>
        <taxon>Bacteria</taxon>
        <taxon>Pseudomonadati</taxon>
        <taxon>Pseudomonadota</taxon>
        <taxon>Gammaproteobacteria</taxon>
        <taxon>Chromatiales</taxon>
        <taxon>Ectothiorhodospiraceae</taxon>
        <taxon>Ectothiorhodospira</taxon>
    </lineage>
</organism>
<sequence>MICLAHAQGSHAIDVLEPYPKPRVASTDDVLTLTDGGPAFHLSMMKGHCSQTSALMAQNPPHADPHHDHTACIRSAMDSAERLCRERGVRLTPLRKRVLKQIWQSHEAVKAYELIHQLSSHDHTVKPPTVYRALDFLLAQGLVHRIESLNGYVGCIQPEQAHDTLLLICRQCGVVTELADAGVTQALREKASSQGFALDQPIVEGRGLCRQCAEQRGTQGDGAGEG</sequence>
<protein>
    <submittedName>
        <fullName evidence="8">Fur family transcriptional regulator</fullName>
    </submittedName>
</protein>
<keyword evidence="3 7" id="KW-0862">Zinc</keyword>